<evidence type="ECO:0000313" key="3">
    <source>
        <dbReference type="Proteomes" id="UP000541583"/>
    </source>
</evidence>
<keyword evidence="1" id="KW-0472">Membrane</keyword>
<feature type="transmembrane region" description="Helical" evidence="1">
    <location>
        <begin position="15"/>
        <end position="37"/>
    </location>
</feature>
<keyword evidence="1" id="KW-0812">Transmembrane</keyword>
<dbReference type="Proteomes" id="UP000541583">
    <property type="component" value="Unassembled WGS sequence"/>
</dbReference>
<sequence>MFNWLKENIQISVSGFFQIIALLLAGILSTLALAAGFKAKRLYIKKNAKRSRLVIVFMTLISIIGVLFSGFESKKATLALNDSLRSAHGRIDTLKRKLDSSRSENVIGFKSQSNLIIKKQRESSDQLALSATKLSDLIGGTDSVPIFRFIVFSPKKIIGGLINLNSKPAFNVEGYIANYDSLIACKQSRILLRDKKLYNAIDQDCWKRSLLPIGATVLRPGEKGTIDPLPLAPSYPCSHRYIVMLTFKDKVYEEECYFDYVNGAFFQSVRIIETKNNKLLRSWIYQVNDDFPEKNLKVDWDKEFPLKIYNTFRWQF</sequence>
<keyword evidence="1" id="KW-1133">Transmembrane helix</keyword>
<reference evidence="2 3" key="1">
    <citation type="submission" date="2020-08" db="EMBL/GenBank/DDBJ databases">
        <title>Genomic Encyclopedia of Type Strains, Phase IV (KMG-V): Genome sequencing to study the core and pangenomes of soil and plant-associated prokaryotes.</title>
        <authorList>
            <person name="Whitman W."/>
        </authorList>
    </citation>
    <scope>NUCLEOTIDE SEQUENCE [LARGE SCALE GENOMIC DNA]</scope>
    <source>
        <strain evidence="2 3">ANJLi2</strain>
    </source>
</reference>
<accession>A0ABR6PHP5</accession>
<dbReference type="EMBL" id="JACHCB010000003">
    <property type="protein sequence ID" value="MBB6109123.1"/>
    <property type="molecule type" value="Genomic_DNA"/>
</dbReference>
<feature type="transmembrane region" description="Helical" evidence="1">
    <location>
        <begin position="53"/>
        <end position="71"/>
    </location>
</feature>
<protein>
    <submittedName>
        <fullName evidence="2">Uncharacterized protein</fullName>
    </submittedName>
</protein>
<keyword evidence="3" id="KW-1185">Reference proteome</keyword>
<name>A0ABR6PHP5_9SPHI</name>
<comment type="caution">
    <text evidence="2">The sequence shown here is derived from an EMBL/GenBank/DDBJ whole genome shotgun (WGS) entry which is preliminary data.</text>
</comment>
<evidence type="ECO:0000313" key="2">
    <source>
        <dbReference type="EMBL" id="MBB6109123.1"/>
    </source>
</evidence>
<proteinExistence type="predicted"/>
<dbReference type="RefSeq" id="WP_076372534.1">
    <property type="nucleotide sequence ID" value="NZ_FTMG01000003.1"/>
</dbReference>
<gene>
    <name evidence="2" type="ORF">HDF23_001866</name>
</gene>
<evidence type="ECO:0000256" key="1">
    <source>
        <dbReference type="SAM" id="Phobius"/>
    </source>
</evidence>
<organism evidence="2 3">
    <name type="scientific">Mucilaginibacter lappiensis</name>
    <dbReference type="NCBI Taxonomy" id="354630"/>
    <lineage>
        <taxon>Bacteria</taxon>
        <taxon>Pseudomonadati</taxon>
        <taxon>Bacteroidota</taxon>
        <taxon>Sphingobacteriia</taxon>
        <taxon>Sphingobacteriales</taxon>
        <taxon>Sphingobacteriaceae</taxon>
        <taxon>Mucilaginibacter</taxon>
    </lineage>
</organism>